<dbReference type="CDD" id="cd12912">
    <property type="entry name" value="PDC2_MCP_like"/>
    <property type="match status" value="1"/>
</dbReference>
<dbReference type="InterPro" id="IPR050398">
    <property type="entry name" value="HssS/ArlS-like"/>
</dbReference>
<proteinExistence type="predicted"/>
<gene>
    <name evidence="13" type="ORF">KQI42_01980</name>
</gene>
<evidence type="ECO:0000256" key="8">
    <source>
        <dbReference type="ARBA" id="ARBA00022777"/>
    </source>
</evidence>
<dbReference type="EC" id="2.7.13.3" evidence="3"/>
<keyword evidence="7 11" id="KW-0812">Transmembrane</keyword>
<evidence type="ECO:0000256" key="6">
    <source>
        <dbReference type="ARBA" id="ARBA00022679"/>
    </source>
</evidence>
<evidence type="ECO:0000256" key="10">
    <source>
        <dbReference type="ARBA" id="ARBA00023136"/>
    </source>
</evidence>
<dbReference type="RefSeq" id="WP_216516191.1">
    <property type="nucleotide sequence ID" value="NZ_JAHLPM010000001.1"/>
</dbReference>
<evidence type="ECO:0000256" key="5">
    <source>
        <dbReference type="ARBA" id="ARBA00022553"/>
    </source>
</evidence>
<sequence>MKSIRSKIIIVSCLICIFSILSATIISYKILSTNIKEQTLGKLEETSRKYASEIDGWFAVQGKILNEIYNEIIYNNDFDKERLIAYFNYKNKTNPDINEYYIAFSDNIFVTGNGLWIPKSDYNCIEKEWYRKADESNEVVVSSPYVDSNYGNVIVTVSKAIRINGTTIGVLCSDISIDHIVNIINEAKPSEESYGFLIDNNGSILAHPKKEYLYSKEKGLVNVYDAYKVVDINTGAANLKEIETVLDYDGVEKYFLYTGLEFMGWNVGFSVPVKEVLEPLKEIVNSSIVLAIVLTFISVALTFILGNSFSKPIKMATYYIEQMAELDIRQDIDERNLKRKDEIGRMFRSFQLIVESLREFLANLRIISDKISTFSGELASSSHKSSVDADNVAETSASVAEISDSQLKKITKLIDSIEGISGRINELIGNETIEDNQVLSQLKLIGIEIEDLIKESNNTKHIKIFEAGQIKNVTSLTEKQTLLMEQISSASDCLAELGQELNEYIDNFKS</sequence>
<dbReference type="CDD" id="cd12913">
    <property type="entry name" value="PDC1_MCP_like"/>
    <property type="match status" value="1"/>
</dbReference>
<keyword evidence="14" id="KW-1185">Reference proteome</keyword>
<evidence type="ECO:0000256" key="3">
    <source>
        <dbReference type="ARBA" id="ARBA00012438"/>
    </source>
</evidence>
<evidence type="ECO:0000256" key="2">
    <source>
        <dbReference type="ARBA" id="ARBA00004651"/>
    </source>
</evidence>
<dbReference type="EMBL" id="JAHLPM010000001">
    <property type="protein sequence ID" value="MBU5436756.1"/>
    <property type="molecule type" value="Genomic_DNA"/>
</dbReference>
<dbReference type="PANTHER" id="PTHR45528:SF10">
    <property type="entry name" value="METHYL-ACCEPTING CHEMOTAXIS PROTEIN"/>
    <property type="match status" value="1"/>
</dbReference>
<feature type="transmembrane region" description="Helical" evidence="11">
    <location>
        <begin position="283"/>
        <end position="305"/>
    </location>
</feature>
<keyword evidence="8" id="KW-0418">Kinase</keyword>
<dbReference type="InterPro" id="IPR033479">
    <property type="entry name" value="dCache_1"/>
</dbReference>
<accession>A0ABS6E1H5</accession>
<keyword evidence="10 11" id="KW-0472">Membrane</keyword>
<evidence type="ECO:0000313" key="14">
    <source>
        <dbReference type="Proteomes" id="UP000749471"/>
    </source>
</evidence>
<keyword evidence="5" id="KW-0597">Phosphoprotein</keyword>
<keyword evidence="4" id="KW-1003">Cell membrane</keyword>
<evidence type="ECO:0000313" key="13">
    <source>
        <dbReference type="EMBL" id="MBU5436756.1"/>
    </source>
</evidence>
<comment type="catalytic activity">
    <reaction evidence="1">
        <text>ATP + protein L-histidine = ADP + protein N-phospho-L-histidine.</text>
        <dbReference type="EC" id="2.7.13.3"/>
    </reaction>
</comment>
<feature type="domain" description="HAMP" evidence="12">
    <location>
        <begin position="307"/>
        <end position="362"/>
    </location>
</feature>
<protein>
    <recommendedName>
        <fullName evidence="3">histidine kinase</fullName>
        <ecNumber evidence="3">2.7.13.3</ecNumber>
    </recommendedName>
</protein>
<keyword evidence="6" id="KW-0808">Transferase</keyword>
<reference evidence="13 14" key="1">
    <citation type="submission" date="2021-06" db="EMBL/GenBank/DDBJ databases">
        <authorList>
            <person name="Sun Q."/>
            <person name="Li D."/>
        </authorList>
    </citation>
    <scope>NUCLEOTIDE SEQUENCE [LARGE SCALE GENOMIC DNA]</scope>
    <source>
        <strain evidence="13 14">MSJ-40</strain>
    </source>
</reference>
<dbReference type="PROSITE" id="PS50885">
    <property type="entry name" value="HAMP"/>
    <property type="match status" value="1"/>
</dbReference>
<evidence type="ECO:0000256" key="9">
    <source>
        <dbReference type="ARBA" id="ARBA00022989"/>
    </source>
</evidence>
<organism evidence="13 14">
    <name type="scientific">Tissierella simiarum</name>
    <dbReference type="NCBI Taxonomy" id="2841534"/>
    <lineage>
        <taxon>Bacteria</taxon>
        <taxon>Bacillati</taxon>
        <taxon>Bacillota</taxon>
        <taxon>Tissierellia</taxon>
        <taxon>Tissierellales</taxon>
        <taxon>Tissierellaceae</taxon>
        <taxon>Tissierella</taxon>
    </lineage>
</organism>
<dbReference type="Proteomes" id="UP000749471">
    <property type="component" value="Unassembled WGS sequence"/>
</dbReference>
<evidence type="ECO:0000259" key="12">
    <source>
        <dbReference type="PROSITE" id="PS50885"/>
    </source>
</evidence>
<dbReference type="InterPro" id="IPR003660">
    <property type="entry name" value="HAMP_dom"/>
</dbReference>
<dbReference type="PANTHER" id="PTHR45528">
    <property type="entry name" value="SENSOR HISTIDINE KINASE CPXA"/>
    <property type="match status" value="1"/>
</dbReference>
<dbReference type="Pfam" id="PF02743">
    <property type="entry name" value="dCache_1"/>
    <property type="match status" value="1"/>
</dbReference>
<dbReference type="CDD" id="cd06225">
    <property type="entry name" value="HAMP"/>
    <property type="match status" value="1"/>
</dbReference>
<comment type="subcellular location">
    <subcellularLocation>
        <location evidence="2">Cell membrane</location>
        <topology evidence="2">Multi-pass membrane protein</topology>
    </subcellularLocation>
</comment>
<evidence type="ECO:0000256" key="4">
    <source>
        <dbReference type="ARBA" id="ARBA00022475"/>
    </source>
</evidence>
<evidence type="ECO:0000256" key="11">
    <source>
        <dbReference type="SAM" id="Phobius"/>
    </source>
</evidence>
<comment type="caution">
    <text evidence="13">The sequence shown here is derived from an EMBL/GenBank/DDBJ whole genome shotgun (WGS) entry which is preliminary data.</text>
</comment>
<evidence type="ECO:0000256" key="7">
    <source>
        <dbReference type="ARBA" id="ARBA00022692"/>
    </source>
</evidence>
<evidence type="ECO:0000256" key="1">
    <source>
        <dbReference type="ARBA" id="ARBA00000085"/>
    </source>
</evidence>
<dbReference type="SMART" id="SM00304">
    <property type="entry name" value="HAMP"/>
    <property type="match status" value="1"/>
</dbReference>
<name>A0ABS6E1H5_9FIRM</name>
<keyword evidence="9 11" id="KW-1133">Transmembrane helix</keyword>